<dbReference type="Gene3D" id="3.10.580.10">
    <property type="entry name" value="CBS-domain"/>
    <property type="match status" value="1"/>
</dbReference>
<dbReference type="SUPFAM" id="SSF158791">
    <property type="entry name" value="MgtE N-terminal domain-like"/>
    <property type="match status" value="1"/>
</dbReference>
<dbReference type="Pfam" id="PF00571">
    <property type="entry name" value="CBS"/>
    <property type="match status" value="2"/>
</dbReference>
<dbReference type="InterPro" id="IPR006667">
    <property type="entry name" value="SLC41_membr_dom"/>
</dbReference>
<dbReference type="GO" id="GO:0015095">
    <property type="term" value="F:magnesium ion transmembrane transporter activity"/>
    <property type="evidence" value="ECO:0007669"/>
    <property type="project" value="UniProtKB-UniRule"/>
</dbReference>
<evidence type="ECO:0000256" key="8">
    <source>
        <dbReference type="PROSITE-ProRule" id="PRU00703"/>
    </source>
</evidence>
<comment type="similarity">
    <text evidence="2 9">Belongs to the SLC41A transporter family.</text>
</comment>
<comment type="subcellular location">
    <subcellularLocation>
        <location evidence="9">Cell membrane</location>
        <topology evidence="9">Multi-pass membrane protein</topology>
    </subcellularLocation>
    <subcellularLocation>
        <location evidence="1">Membrane</location>
        <topology evidence="1">Multi-pass membrane protein</topology>
    </subcellularLocation>
</comment>
<dbReference type="PROSITE" id="PS51371">
    <property type="entry name" value="CBS"/>
    <property type="match status" value="2"/>
</dbReference>
<evidence type="ECO:0000256" key="7">
    <source>
        <dbReference type="ARBA" id="ARBA00023136"/>
    </source>
</evidence>
<name>A0A7C3E663_9SPIR</name>
<dbReference type="NCBIfam" id="TIGR00400">
    <property type="entry name" value="mgtE"/>
    <property type="match status" value="1"/>
</dbReference>
<keyword evidence="5 9" id="KW-0460">Magnesium</keyword>
<dbReference type="InterPro" id="IPR000644">
    <property type="entry name" value="CBS_dom"/>
</dbReference>
<dbReference type="AlphaFoldDB" id="A0A7C3E663"/>
<accession>A0A7C3E663</accession>
<keyword evidence="7 9" id="KW-0472">Membrane</keyword>
<dbReference type="InterPro" id="IPR038076">
    <property type="entry name" value="MgtE_N_sf"/>
</dbReference>
<feature type="transmembrane region" description="Helical" evidence="9">
    <location>
        <begin position="431"/>
        <end position="450"/>
    </location>
</feature>
<dbReference type="Gene3D" id="1.10.357.20">
    <property type="entry name" value="SLC41 divalent cation transporters, integral membrane domain"/>
    <property type="match status" value="1"/>
</dbReference>
<feature type="transmembrane region" description="Helical" evidence="9">
    <location>
        <begin position="360"/>
        <end position="380"/>
    </location>
</feature>
<evidence type="ECO:0000256" key="6">
    <source>
        <dbReference type="ARBA" id="ARBA00022989"/>
    </source>
</evidence>
<dbReference type="InterPro" id="IPR036739">
    <property type="entry name" value="SLC41_membr_dom_sf"/>
</dbReference>
<dbReference type="PANTHER" id="PTHR43773">
    <property type="entry name" value="MAGNESIUM TRANSPORTER MGTE"/>
    <property type="match status" value="1"/>
</dbReference>
<dbReference type="PANTHER" id="PTHR43773:SF1">
    <property type="entry name" value="MAGNESIUM TRANSPORTER MGTE"/>
    <property type="match status" value="1"/>
</dbReference>
<reference evidence="11" key="1">
    <citation type="journal article" date="2020" name="mSystems">
        <title>Genome- and Community-Level Interaction Insights into Carbon Utilization and Element Cycling Functions of Hydrothermarchaeota in Hydrothermal Sediment.</title>
        <authorList>
            <person name="Zhou Z."/>
            <person name="Liu Y."/>
            <person name="Xu W."/>
            <person name="Pan J."/>
            <person name="Luo Z.H."/>
            <person name="Li M."/>
        </authorList>
    </citation>
    <scope>NUCLEOTIDE SEQUENCE [LARGE SCALE GENOMIC DNA]</scope>
    <source>
        <strain evidence="11">SpSt-503</strain>
    </source>
</reference>
<dbReference type="Gene3D" id="1.25.60.10">
    <property type="entry name" value="MgtE N-terminal domain-like"/>
    <property type="match status" value="1"/>
</dbReference>
<gene>
    <name evidence="11" type="primary">mgtE</name>
    <name evidence="11" type="ORF">ENS59_11435</name>
</gene>
<evidence type="ECO:0000256" key="4">
    <source>
        <dbReference type="ARBA" id="ARBA00022692"/>
    </source>
</evidence>
<dbReference type="SUPFAM" id="SSF161093">
    <property type="entry name" value="MgtE membrane domain-like"/>
    <property type="match status" value="1"/>
</dbReference>
<dbReference type="InterPro" id="IPR006669">
    <property type="entry name" value="MgtE_transporter"/>
</dbReference>
<dbReference type="InterPro" id="IPR046342">
    <property type="entry name" value="CBS_dom_sf"/>
</dbReference>
<dbReference type="EMBL" id="DSVL01000351">
    <property type="protein sequence ID" value="HFH30097.1"/>
    <property type="molecule type" value="Genomic_DNA"/>
</dbReference>
<evidence type="ECO:0000256" key="3">
    <source>
        <dbReference type="ARBA" id="ARBA00022448"/>
    </source>
</evidence>
<sequence>MLDQLIAPDIKTLIEEGKFEEIANFIEDRHPTEAAEILTALPEEDVNLVLEKLPLQTAADIFCELPGSLQSHIAAKLNKNDLAKLVINLSPDDRVDLLKSLPEEQFDSVLPVLAKREREDIKKLASYKEGTAGSIMTTDYIALSADMTVREALDKIRLEGPAKESIYTIFVLDEGRHLVGSVGLADLILAHPSKKLRDIMDDQVIAVQAEADQEEATYKFSRYDLVALPVVDAQGNLVGIITHDDALDVIEQERTEDMERFMAISGKHEDTNYLQTSIWTHFSHRVVWLVILAFLGLVSGAILQSFESTLMNLMILAFYMPMLADTGGNTGSQSATVVVRALALKEINPKDILKVIWKEARVGILLALVLGVLAFLRVYLTSSGANIPDSMNIINIGLAIGIALGIQVLSATIIGALLPLIAAAFGLDPALVASPALTTIVDISGLFIYFSTARLILGI</sequence>
<comment type="subunit">
    <text evidence="9">Homodimer.</text>
</comment>
<evidence type="ECO:0000256" key="2">
    <source>
        <dbReference type="ARBA" id="ARBA00009749"/>
    </source>
</evidence>
<keyword evidence="4 9" id="KW-0812">Transmembrane</keyword>
<evidence type="ECO:0000259" key="10">
    <source>
        <dbReference type="PROSITE" id="PS51371"/>
    </source>
</evidence>
<dbReference type="GO" id="GO:0046872">
    <property type="term" value="F:metal ion binding"/>
    <property type="evidence" value="ECO:0007669"/>
    <property type="project" value="UniProtKB-KW"/>
</dbReference>
<keyword evidence="3 9" id="KW-0813">Transport</keyword>
<dbReference type="SMART" id="SM00116">
    <property type="entry name" value="CBS"/>
    <property type="match status" value="2"/>
</dbReference>
<keyword evidence="8" id="KW-0129">CBS domain</keyword>
<comment type="caution">
    <text evidence="11">The sequence shown here is derived from an EMBL/GenBank/DDBJ whole genome shotgun (WGS) entry which is preliminary data.</text>
</comment>
<dbReference type="Pfam" id="PF03448">
    <property type="entry name" value="MgtE_N"/>
    <property type="match status" value="1"/>
</dbReference>
<organism evidence="11">
    <name type="scientific">Gracilinema caldarium</name>
    <dbReference type="NCBI Taxonomy" id="215591"/>
    <lineage>
        <taxon>Bacteria</taxon>
        <taxon>Pseudomonadati</taxon>
        <taxon>Spirochaetota</taxon>
        <taxon>Spirochaetia</taxon>
        <taxon>Spirochaetales</taxon>
        <taxon>Breznakiellaceae</taxon>
        <taxon>Gracilinema</taxon>
    </lineage>
</organism>
<keyword evidence="9" id="KW-0479">Metal-binding</keyword>
<dbReference type="SMART" id="SM00924">
    <property type="entry name" value="MgtE_N"/>
    <property type="match status" value="1"/>
</dbReference>
<evidence type="ECO:0000313" key="11">
    <source>
        <dbReference type="EMBL" id="HFH30097.1"/>
    </source>
</evidence>
<evidence type="ECO:0000256" key="9">
    <source>
        <dbReference type="RuleBase" id="RU362011"/>
    </source>
</evidence>
<dbReference type="Pfam" id="PF01769">
    <property type="entry name" value="MgtE"/>
    <property type="match status" value="1"/>
</dbReference>
<protein>
    <recommendedName>
        <fullName evidence="9">Magnesium transporter MgtE</fullName>
    </recommendedName>
</protein>
<evidence type="ECO:0000256" key="5">
    <source>
        <dbReference type="ARBA" id="ARBA00022842"/>
    </source>
</evidence>
<evidence type="ECO:0000256" key="1">
    <source>
        <dbReference type="ARBA" id="ARBA00004141"/>
    </source>
</evidence>
<proteinExistence type="inferred from homology"/>
<comment type="caution">
    <text evidence="9">Lacks conserved residue(s) required for the propagation of feature annotation.</text>
</comment>
<dbReference type="CDD" id="cd04606">
    <property type="entry name" value="CBS_pair_Mg_transporter"/>
    <property type="match status" value="1"/>
</dbReference>
<keyword evidence="9" id="KW-1003">Cell membrane</keyword>
<feature type="domain" description="CBS" evidence="10">
    <location>
        <begin position="200"/>
        <end position="256"/>
    </location>
</feature>
<feature type="domain" description="CBS" evidence="10">
    <location>
        <begin position="136"/>
        <end position="199"/>
    </location>
</feature>
<feature type="transmembrane region" description="Helical" evidence="9">
    <location>
        <begin position="392"/>
        <end position="425"/>
    </location>
</feature>
<dbReference type="GO" id="GO:0005886">
    <property type="term" value="C:plasma membrane"/>
    <property type="evidence" value="ECO:0007669"/>
    <property type="project" value="UniProtKB-SubCell"/>
</dbReference>
<dbReference type="InterPro" id="IPR006668">
    <property type="entry name" value="Mg_transptr_MgtE_intracell_dom"/>
</dbReference>
<dbReference type="SUPFAM" id="SSF54631">
    <property type="entry name" value="CBS-domain pair"/>
    <property type="match status" value="1"/>
</dbReference>
<keyword evidence="6 9" id="KW-1133">Transmembrane helix</keyword>
<comment type="function">
    <text evidence="9">Acts as a magnesium transporter.</text>
</comment>
<feature type="transmembrane region" description="Helical" evidence="9">
    <location>
        <begin position="286"/>
        <end position="306"/>
    </location>
</feature>